<organism evidence="2 3">
    <name type="scientific">Candidatus Brocadia sinica JPN1</name>
    <dbReference type="NCBI Taxonomy" id="1197129"/>
    <lineage>
        <taxon>Bacteria</taxon>
        <taxon>Pseudomonadati</taxon>
        <taxon>Planctomycetota</taxon>
        <taxon>Candidatus Brocadiia</taxon>
        <taxon>Candidatus Brocadiales</taxon>
        <taxon>Candidatus Brocadiaceae</taxon>
        <taxon>Candidatus Brocadia</taxon>
    </lineage>
</organism>
<reference evidence="3" key="1">
    <citation type="journal article" date="2015" name="Genome Announc.">
        <title>Draft Genome Sequence of an Anaerobic Ammonium-Oxidizing Bacterium, "Candidatus Brocadia sinica".</title>
        <authorList>
            <person name="Oshiki M."/>
            <person name="Shinyako-Hata K."/>
            <person name="Satoh H."/>
            <person name="Okabe S."/>
        </authorList>
    </citation>
    <scope>NUCLEOTIDE SEQUENCE [LARGE SCALE GENOMIC DNA]</scope>
    <source>
        <strain evidence="3">JPN1</strain>
    </source>
</reference>
<dbReference type="Proteomes" id="UP000032309">
    <property type="component" value="Unassembled WGS sequence"/>
</dbReference>
<name>A0ABQ0K066_9BACT</name>
<dbReference type="EMBL" id="BAFN01000001">
    <property type="protein sequence ID" value="GAN34421.1"/>
    <property type="molecule type" value="Genomic_DNA"/>
</dbReference>
<dbReference type="Gene3D" id="2.10.260.10">
    <property type="match status" value="1"/>
</dbReference>
<evidence type="ECO:0000259" key="1">
    <source>
        <dbReference type="SMART" id="SM00966"/>
    </source>
</evidence>
<dbReference type="PANTHER" id="PTHR34860:SF6">
    <property type="entry name" value="REPRESSOR-LIKE PROTEIN SSO7C3"/>
    <property type="match status" value="1"/>
</dbReference>
<dbReference type="InterPro" id="IPR037914">
    <property type="entry name" value="SpoVT-AbrB_sf"/>
</dbReference>
<keyword evidence="3" id="KW-1185">Reference proteome</keyword>
<dbReference type="PANTHER" id="PTHR34860">
    <property type="entry name" value="REPRESSOR-LIKE PROTEIN SSO7C3"/>
    <property type="match status" value="1"/>
</dbReference>
<dbReference type="InterPro" id="IPR052975">
    <property type="entry name" value="Repressor-like_regulatory"/>
</dbReference>
<dbReference type="InterPro" id="IPR007159">
    <property type="entry name" value="SpoVT-AbrB_dom"/>
</dbReference>
<dbReference type="NCBIfam" id="TIGR01439">
    <property type="entry name" value="lp_hng_hel_AbrB"/>
    <property type="match status" value="1"/>
</dbReference>
<sequence length="100" mass="11118">MKTLVSDRGQVVIPKKIRETIHIGKGDELEVEVVGETIVLKPIRRFKANKWQDYAGIGEGIVSAHLKDKKLAKDMNLPVITDDPEFKSVGNIIKVIPLTS</sequence>
<proteinExistence type="predicted"/>
<dbReference type="SMART" id="SM00966">
    <property type="entry name" value="SpoVT_AbrB"/>
    <property type="match status" value="1"/>
</dbReference>
<evidence type="ECO:0000313" key="2">
    <source>
        <dbReference type="EMBL" id="GAN34421.1"/>
    </source>
</evidence>
<comment type="caution">
    <text evidence="2">The sequence shown here is derived from an EMBL/GenBank/DDBJ whole genome shotgun (WGS) entry which is preliminary data.</text>
</comment>
<gene>
    <name evidence="2" type="ORF">BROSI_A2957</name>
</gene>
<accession>A0ABQ0K066</accession>
<dbReference type="Pfam" id="PF04014">
    <property type="entry name" value="MazE_antitoxin"/>
    <property type="match status" value="1"/>
</dbReference>
<dbReference type="SUPFAM" id="SSF89447">
    <property type="entry name" value="AbrB/MazE/MraZ-like"/>
    <property type="match status" value="1"/>
</dbReference>
<dbReference type="RefSeq" id="WP_052564428.1">
    <property type="nucleotide sequence ID" value="NZ_BAFN01000001.1"/>
</dbReference>
<protein>
    <submittedName>
        <fullName evidence="2">Regulators of stationary/sporulation gene expression</fullName>
    </submittedName>
</protein>
<evidence type="ECO:0000313" key="3">
    <source>
        <dbReference type="Proteomes" id="UP000032309"/>
    </source>
</evidence>
<feature type="domain" description="SpoVT-AbrB" evidence="1">
    <location>
        <begin position="3"/>
        <end position="48"/>
    </location>
</feature>